<accession>A0A2B7Z9V1</accession>
<feature type="signal peptide" evidence="2">
    <location>
        <begin position="1"/>
        <end position="17"/>
    </location>
</feature>
<comment type="caution">
    <text evidence="3">The sequence shown here is derived from an EMBL/GenBank/DDBJ whole genome shotgun (WGS) entry which is preliminary data.</text>
</comment>
<reference evidence="3 4" key="1">
    <citation type="submission" date="2017-10" db="EMBL/GenBank/DDBJ databases">
        <title>Comparative genomics in systemic dimorphic fungi from Ajellomycetaceae.</title>
        <authorList>
            <person name="Munoz J.F."/>
            <person name="Mcewen J.G."/>
            <person name="Clay O.K."/>
            <person name="Cuomo C.A."/>
        </authorList>
    </citation>
    <scope>NUCLEOTIDE SEQUENCE [LARGE SCALE GENOMIC DNA]</scope>
    <source>
        <strain evidence="3 4">UAMH4076</strain>
    </source>
</reference>
<dbReference type="AlphaFoldDB" id="A0A2B7Z9V1"/>
<organism evidence="3 4">
    <name type="scientific">[Emmonsia] crescens</name>
    <dbReference type="NCBI Taxonomy" id="73230"/>
    <lineage>
        <taxon>Eukaryota</taxon>
        <taxon>Fungi</taxon>
        <taxon>Dikarya</taxon>
        <taxon>Ascomycota</taxon>
        <taxon>Pezizomycotina</taxon>
        <taxon>Eurotiomycetes</taxon>
        <taxon>Eurotiomycetidae</taxon>
        <taxon>Onygenales</taxon>
        <taxon>Ajellomycetaceae</taxon>
        <taxon>Emergomyces</taxon>
    </lineage>
</organism>
<dbReference type="EMBL" id="PDND01000188">
    <property type="protein sequence ID" value="PGH30161.1"/>
    <property type="molecule type" value="Genomic_DNA"/>
</dbReference>
<proteinExistence type="predicted"/>
<dbReference type="VEuPathDB" id="FungiDB:EMCG_00524"/>
<keyword evidence="4" id="KW-1185">Reference proteome</keyword>
<keyword evidence="2" id="KW-0732">Signal</keyword>
<sequence length="119" mass="12599">MRFTAASVALFAGAALAMPGYQDGYPVDPYPQYPEHPQPTTVYSTKDVTITSCPPGGYCPGGPEPTGGYPAPTDEYPAEPQPTDTEIEPYPTGAYPHPTGGEPYPTEEPYPTGGEPYPT</sequence>
<feature type="compositionally biased region" description="Low complexity" evidence="1">
    <location>
        <begin position="95"/>
        <end position="119"/>
    </location>
</feature>
<protein>
    <submittedName>
        <fullName evidence="3">Uncharacterized protein</fullName>
    </submittedName>
</protein>
<name>A0A2B7Z9V1_9EURO</name>
<feature type="non-terminal residue" evidence="3">
    <location>
        <position position="119"/>
    </location>
</feature>
<dbReference type="STRING" id="73230.A0A2B7Z9V1"/>
<gene>
    <name evidence="3" type="ORF">GX50_07061</name>
</gene>
<evidence type="ECO:0000256" key="1">
    <source>
        <dbReference type="SAM" id="MobiDB-lite"/>
    </source>
</evidence>
<evidence type="ECO:0000313" key="4">
    <source>
        <dbReference type="Proteomes" id="UP000226031"/>
    </source>
</evidence>
<dbReference type="Proteomes" id="UP000226031">
    <property type="component" value="Unassembled WGS sequence"/>
</dbReference>
<evidence type="ECO:0000313" key="3">
    <source>
        <dbReference type="EMBL" id="PGH30161.1"/>
    </source>
</evidence>
<feature type="chain" id="PRO_5012948050" evidence="2">
    <location>
        <begin position="18"/>
        <end position="119"/>
    </location>
</feature>
<feature type="region of interest" description="Disordered" evidence="1">
    <location>
        <begin position="54"/>
        <end position="119"/>
    </location>
</feature>
<evidence type="ECO:0000256" key="2">
    <source>
        <dbReference type="SAM" id="SignalP"/>
    </source>
</evidence>